<dbReference type="Proteomes" id="UP001595621">
    <property type="component" value="Unassembled WGS sequence"/>
</dbReference>
<reference evidence="3" key="1">
    <citation type="journal article" date="2019" name="Int. J. Syst. Evol. Microbiol.">
        <title>The Global Catalogue of Microorganisms (GCM) 10K type strain sequencing project: providing services to taxonomists for standard genome sequencing and annotation.</title>
        <authorList>
            <consortium name="The Broad Institute Genomics Platform"/>
            <consortium name="The Broad Institute Genome Sequencing Center for Infectious Disease"/>
            <person name="Wu L."/>
            <person name="Ma J."/>
        </authorList>
    </citation>
    <scope>NUCLEOTIDE SEQUENCE [LARGE SCALE GENOMIC DNA]</scope>
    <source>
        <strain evidence="3">KCTC 52277</strain>
    </source>
</reference>
<dbReference type="RefSeq" id="WP_248937211.1">
    <property type="nucleotide sequence ID" value="NZ_JAKILF010000007.1"/>
</dbReference>
<comment type="caution">
    <text evidence="2">The sequence shown here is derived from an EMBL/GenBank/DDBJ whole genome shotgun (WGS) entry which is preliminary data.</text>
</comment>
<evidence type="ECO:0000256" key="1">
    <source>
        <dbReference type="SAM" id="MobiDB-lite"/>
    </source>
</evidence>
<accession>A0ABV7GD49</accession>
<feature type="region of interest" description="Disordered" evidence="1">
    <location>
        <begin position="53"/>
        <end position="110"/>
    </location>
</feature>
<protein>
    <submittedName>
        <fullName evidence="2">Uncharacterized protein</fullName>
    </submittedName>
</protein>
<name>A0ABV7GD49_9GAMM</name>
<organism evidence="2 3">
    <name type="scientific">Shewanella submarina</name>
    <dbReference type="NCBI Taxonomy" id="2016376"/>
    <lineage>
        <taxon>Bacteria</taxon>
        <taxon>Pseudomonadati</taxon>
        <taxon>Pseudomonadota</taxon>
        <taxon>Gammaproteobacteria</taxon>
        <taxon>Alteromonadales</taxon>
        <taxon>Shewanellaceae</taxon>
        <taxon>Shewanella</taxon>
    </lineage>
</organism>
<sequence>MIALHLGLLYLLSMPWFFQSAYPKPRQNKFVALKAYIVSVPAKRPVVEASEPPVLTTPKPAVFPKPPAKKPAKVVKNAESSNADYTISRDEPSADKSPATEALRPEPEDSVPFKANFAKESEVKNQSGDPVTDTRFIGRSYLQRQREQALSSMAKASASAYTARRSLSEMDGEMTILEGGSDYDITKEQTLDHQFDPNRIVRIGDTCYRVVKLGDPINSHKENLGYPFFCGEDQVQQSIDKGIADHLSRMNKSLPQPHSKQ</sequence>
<evidence type="ECO:0000313" key="3">
    <source>
        <dbReference type="Proteomes" id="UP001595621"/>
    </source>
</evidence>
<dbReference type="EMBL" id="JBHRTD010000017">
    <property type="protein sequence ID" value="MFC3139459.1"/>
    <property type="molecule type" value="Genomic_DNA"/>
</dbReference>
<keyword evidence="3" id="KW-1185">Reference proteome</keyword>
<gene>
    <name evidence="2" type="ORF">ACFOE0_14885</name>
</gene>
<proteinExistence type="predicted"/>
<evidence type="ECO:0000313" key="2">
    <source>
        <dbReference type="EMBL" id="MFC3139459.1"/>
    </source>
</evidence>